<gene>
    <name evidence="1" type="ORF">SDC9_203615</name>
</gene>
<organism evidence="1">
    <name type="scientific">bioreactor metagenome</name>
    <dbReference type="NCBI Taxonomy" id="1076179"/>
    <lineage>
        <taxon>unclassified sequences</taxon>
        <taxon>metagenomes</taxon>
        <taxon>ecological metagenomes</taxon>
    </lineage>
</organism>
<comment type="caution">
    <text evidence="1">The sequence shown here is derived from an EMBL/GenBank/DDBJ whole genome shotgun (WGS) entry which is preliminary data.</text>
</comment>
<protein>
    <submittedName>
        <fullName evidence="1">Uncharacterized protein</fullName>
    </submittedName>
</protein>
<proteinExistence type="predicted"/>
<dbReference type="AlphaFoldDB" id="A0A645IX67"/>
<name>A0A645IX67_9ZZZZ</name>
<sequence>MFFPQQFDAAVFAYFICGDKVVQRVIIDDDIFVKRVAANHEKVKAGVVCCKGLCRLHRSITVFRGFRIEHQRRLGPRRGIIRKDQHVDFGHQHRGACLRTFIRLTSVLCGKTVIQNEPIIRYLIP</sequence>
<reference evidence="1" key="1">
    <citation type="submission" date="2019-08" db="EMBL/GenBank/DDBJ databases">
        <authorList>
            <person name="Kucharzyk K."/>
            <person name="Murdoch R.W."/>
            <person name="Higgins S."/>
            <person name="Loffler F."/>
        </authorList>
    </citation>
    <scope>NUCLEOTIDE SEQUENCE</scope>
</reference>
<dbReference type="EMBL" id="VSSQ01125696">
    <property type="protein sequence ID" value="MPN55931.1"/>
    <property type="molecule type" value="Genomic_DNA"/>
</dbReference>
<accession>A0A645IX67</accession>
<evidence type="ECO:0000313" key="1">
    <source>
        <dbReference type="EMBL" id="MPN55931.1"/>
    </source>
</evidence>